<sequence length="227" mass="26142">MFKLIELNISEPVNQQVYRALRRAIITCQVLPGVLLSEKEISSQFNVSRQPVREAFIKLAEAGLVKILPQRGTFVTKISIKKVIDGQFIREAVECAIIKRVAQEITESDLVLLDKNLAEQIDANKRKDIRSFLEKDDEFHQIIMNVIDCPMAWETVENIKAMMDRVRYLTLEDISPPEDLVKQHKKIVMALKKHDPEMAALALHEHLSTILQTINIVSQQRNDWFVD</sequence>
<dbReference type="CDD" id="cd07377">
    <property type="entry name" value="WHTH_GntR"/>
    <property type="match status" value="1"/>
</dbReference>
<dbReference type="InterPro" id="IPR008920">
    <property type="entry name" value="TF_FadR/GntR_C"/>
</dbReference>
<feature type="domain" description="HTH gntR-type" evidence="4">
    <location>
        <begin position="11"/>
        <end position="78"/>
    </location>
</feature>
<dbReference type="PANTHER" id="PTHR43537">
    <property type="entry name" value="TRANSCRIPTIONAL REGULATOR, GNTR FAMILY"/>
    <property type="match status" value="1"/>
</dbReference>
<dbReference type="PANTHER" id="PTHR43537:SF6">
    <property type="entry name" value="HTH-TYPE TRANSCRIPTIONAL REPRESSOR RSPR"/>
    <property type="match status" value="1"/>
</dbReference>
<dbReference type="Proteomes" id="UP000247673">
    <property type="component" value="Unassembled WGS sequence"/>
</dbReference>
<evidence type="ECO:0000256" key="2">
    <source>
        <dbReference type="ARBA" id="ARBA00023125"/>
    </source>
</evidence>
<dbReference type="Pfam" id="PF07729">
    <property type="entry name" value="FCD"/>
    <property type="match status" value="1"/>
</dbReference>
<dbReference type="RefSeq" id="WP_110447222.1">
    <property type="nucleotide sequence ID" value="NZ_CP132381.1"/>
</dbReference>
<keyword evidence="6" id="KW-1185">Reference proteome</keyword>
<dbReference type="EMBL" id="QGLO01000004">
    <property type="protein sequence ID" value="PXY91228.1"/>
    <property type="molecule type" value="Genomic_DNA"/>
</dbReference>
<evidence type="ECO:0000313" key="5">
    <source>
        <dbReference type="EMBL" id="PXY91228.1"/>
    </source>
</evidence>
<evidence type="ECO:0000256" key="3">
    <source>
        <dbReference type="ARBA" id="ARBA00023163"/>
    </source>
</evidence>
<dbReference type="SMART" id="SM00345">
    <property type="entry name" value="HTH_GNTR"/>
    <property type="match status" value="1"/>
</dbReference>
<dbReference type="AlphaFoldDB" id="A0A2V4DN35"/>
<keyword evidence="1" id="KW-0805">Transcription regulation</keyword>
<dbReference type="Pfam" id="PF00392">
    <property type="entry name" value="GntR"/>
    <property type="match status" value="1"/>
</dbReference>
<dbReference type="OrthoDB" id="9788098at2"/>
<keyword evidence="2" id="KW-0238">DNA-binding</keyword>
<dbReference type="GO" id="GO:0003700">
    <property type="term" value="F:DNA-binding transcription factor activity"/>
    <property type="evidence" value="ECO:0007669"/>
    <property type="project" value="InterPro"/>
</dbReference>
<evidence type="ECO:0000259" key="4">
    <source>
        <dbReference type="PROSITE" id="PS50949"/>
    </source>
</evidence>
<gene>
    <name evidence="5" type="ORF">DKK78_02530</name>
</gene>
<accession>A0A2V4DN35</accession>
<dbReference type="InterPro" id="IPR011711">
    <property type="entry name" value="GntR_C"/>
</dbReference>
<evidence type="ECO:0000313" key="6">
    <source>
        <dbReference type="Proteomes" id="UP000247673"/>
    </source>
</evidence>
<dbReference type="InterPro" id="IPR036388">
    <property type="entry name" value="WH-like_DNA-bd_sf"/>
</dbReference>
<dbReference type="PRINTS" id="PR00035">
    <property type="entry name" value="HTHGNTR"/>
</dbReference>
<protein>
    <submittedName>
        <fullName evidence="5">GntR family transcriptional regulator</fullName>
    </submittedName>
</protein>
<name>A0A2V4DN35_9GAMM</name>
<proteinExistence type="predicted"/>
<reference evidence="5 6" key="1">
    <citation type="submission" date="2018-05" db="EMBL/GenBank/DDBJ databases">
        <title>Reference genomes for bee gut microbiota database.</title>
        <authorList>
            <person name="Ellegaard K.M."/>
        </authorList>
    </citation>
    <scope>NUCLEOTIDE SEQUENCE [LARGE SCALE GENOMIC DNA]</scope>
    <source>
        <strain evidence="5 6">ESL0172</strain>
    </source>
</reference>
<dbReference type="SMART" id="SM00895">
    <property type="entry name" value="FCD"/>
    <property type="match status" value="1"/>
</dbReference>
<keyword evidence="3" id="KW-0804">Transcription</keyword>
<comment type="caution">
    <text evidence="5">The sequence shown here is derived from an EMBL/GenBank/DDBJ whole genome shotgun (WGS) entry which is preliminary data.</text>
</comment>
<dbReference type="SUPFAM" id="SSF48008">
    <property type="entry name" value="GntR ligand-binding domain-like"/>
    <property type="match status" value="1"/>
</dbReference>
<dbReference type="Gene3D" id="1.20.120.530">
    <property type="entry name" value="GntR ligand-binding domain-like"/>
    <property type="match status" value="1"/>
</dbReference>
<dbReference type="SUPFAM" id="SSF46785">
    <property type="entry name" value="Winged helix' DNA-binding domain"/>
    <property type="match status" value="1"/>
</dbReference>
<organism evidence="5 6">
    <name type="scientific">Gilliamella apis</name>
    <dbReference type="NCBI Taxonomy" id="1970738"/>
    <lineage>
        <taxon>Bacteria</taxon>
        <taxon>Pseudomonadati</taxon>
        <taxon>Pseudomonadota</taxon>
        <taxon>Gammaproteobacteria</taxon>
        <taxon>Orbales</taxon>
        <taxon>Orbaceae</taxon>
        <taxon>Gilliamella</taxon>
    </lineage>
</organism>
<dbReference type="InterPro" id="IPR000524">
    <property type="entry name" value="Tscrpt_reg_HTH_GntR"/>
</dbReference>
<dbReference type="InterPro" id="IPR036390">
    <property type="entry name" value="WH_DNA-bd_sf"/>
</dbReference>
<dbReference type="PROSITE" id="PS50949">
    <property type="entry name" value="HTH_GNTR"/>
    <property type="match status" value="1"/>
</dbReference>
<dbReference type="Gene3D" id="1.10.10.10">
    <property type="entry name" value="Winged helix-like DNA-binding domain superfamily/Winged helix DNA-binding domain"/>
    <property type="match status" value="1"/>
</dbReference>
<evidence type="ECO:0000256" key="1">
    <source>
        <dbReference type="ARBA" id="ARBA00023015"/>
    </source>
</evidence>
<dbReference type="GO" id="GO:0003677">
    <property type="term" value="F:DNA binding"/>
    <property type="evidence" value="ECO:0007669"/>
    <property type="project" value="UniProtKB-KW"/>
</dbReference>